<feature type="transmembrane region" description="Helical" evidence="1">
    <location>
        <begin position="126"/>
        <end position="145"/>
    </location>
</feature>
<dbReference type="AlphaFoldDB" id="A0A1F5N4I8"/>
<proteinExistence type="predicted"/>
<feature type="transmembrane region" description="Helical" evidence="1">
    <location>
        <begin position="157"/>
        <end position="184"/>
    </location>
</feature>
<evidence type="ECO:0000313" key="2">
    <source>
        <dbReference type="EMBL" id="OGE72554.1"/>
    </source>
</evidence>
<name>A0A1F5N4I8_9BACT</name>
<feature type="transmembrane region" description="Helical" evidence="1">
    <location>
        <begin position="204"/>
        <end position="224"/>
    </location>
</feature>
<dbReference type="Proteomes" id="UP000177057">
    <property type="component" value="Unassembled WGS sequence"/>
</dbReference>
<sequence length="228" mass="25474">MIHILLFLLEIGTLFFLSKKLIDSLARIFFKLTHNHQAVINILAILFLPGTIIHELTHLLTAGIMLVPVGEMTVAPEILEDGIKLGGVQIGKTDPFRKTLIGVAPVLAGTAAILGILYFAQIDQYVFWQIVLSLYLIFAIGNTMFSSKKDLEGITGFGVAILLVILIILSTLYLLNPALIQNFWSYLHTINFESVINFFKKSSIYLLVPLSLDLIIILIITSFLERKY</sequence>
<dbReference type="EMBL" id="MFDV01000007">
    <property type="protein sequence ID" value="OGE72554.1"/>
    <property type="molecule type" value="Genomic_DNA"/>
</dbReference>
<keyword evidence="1" id="KW-0472">Membrane</keyword>
<protein>
    <submittedName>
        <fullName evidence="2">Uncharacterized protein</fullName>
    </submittedName>
</protein>
<feature type="transmembrane region" description="Helical" evidence="1">
    <location>
        <begin position="34"/>
        <end position="53"/>
    </location>
</feature>
<dbReference type="STRING" id="1797794.A3H40_00435"/>
<evidence type="ECO:0000256" key="1">
    <source>
        <dbReference type="SAM" id="Phobius"/>
    </source>
</evidence>
<evidence type="ECO:0000313" key="3">
    <source>
        <dbReference type="Proteomes" id="UP000177057"/>
    </source>
</evidence>
<reference evidence="2 3" key="1">
    <citation type="journal article" date="2016" name="Nat. Commun.">
        <title>Thousands of microbial genomes shed light on interconnected biogeochemical processes in an aquifer system.</title>
        <authorList>
            <person name="Anantharaman K."/>
            <person name="Brown C.T."/>
            <person name="Hug L.A."/>
            <person name="Sharon I."/>
            <person name="Castelle C.J."/>
            <person name="Probst A.J."/>
            <person name="Thomas B.C."/>
            <person name="Singh A."/>
            <person name="Wilkins M.J."/>
            <person name="Karaoz U."/>
            <person name="Brodie E.L."/>
            <person name="Williams K.H."/>
            <person name="Hubbard S.S."/>
            <person name="Banfield J.F."/>
        </authorList>
    </citation>
    <scope>NUCLEOTIDE SEQUENCE [LARGE SCALE GENOMIC DNA]</scope>
</reference>
<gene>
    <name evidence="2" type="ORF">A3H40_00435</name>
</gene>
<keyword evidence="1" id="KW-0812">Transmembrane</keyword>
<comment type="caution">
    <text evidence="2">The sequence shown here is derived from an EMBL/GenBank/DDBJ whole genome shotgun (WGS) entry which is preliminary data.</text>
</comment>
<feature type="transmembrane region" description="Helical" evidence="1">
    <location>
        <begin position="100"/>
        <end position="120"/>
    </location>
</feature>
<organism evidence="2 3">
    <name type="scientific">Candidatus Daviesbacteria bacterium RIFCSPLOWO2_02_FULL_38_15</name>
    <dbReference type="NCBI Taxonomy" id="1797794"/>
    <lineage>
        <taxon>Bacteria</taxon>
        <taxon>Candidatus Daviesiibacteriota</taxon>
    </lineage>
</organism>
<keyword evidence="1" id="KW-1133">Transmembrane helix</keyword>
<accession>A0A1F5N4I8</accession>